<evidence type="ECO:0000313" key="1">
    <source>
        <dbReference type="EMBL" id="PLW43758.1"/>
    </source>
</evidence>
<accession>A0A2N5V188</accession>
<comment type="caution">
    <text evidence="1">The sequence shown here is derived from an EMBL/GenBank/DDBJ whole genome shotgun (WGS) entry which is preliminary data.</text>
</comment>
<gene>
    <name evidence="1" type="ORF">PCASD_09382</name>
</gene>
<reference evidence="1 2" key="1">
    <citation type="submission" date="2017-11" db="EMBL/GenBank/DDBJ databases">
        <title>De novo assembly and phasing of dikaryotic genomes from two isolates of Puccinia coronata f. sp. avenae, the causal agent of oat crown rust.</title>
        <authorList>
            <person name="Miller M.E."/>
            <person name="Zhang Y."/>
            <person name="Omidvar V."/>
            <person name="Sperschneider J."/>
            <person name="Schwessinger B."/>
            <person name="Raley C."/>
            <person name="Palmer J.M."/>
            <person name="Garnica D."/>
            <person name="Upadhyaya N."/>
            <person name="Rathjen J."/>
            <person name="Taylor J.M."/>
            <person name="Park R.F."/>
            <person name="Dodds P.N."/>
            <person name="Hirsch C.D."/>
            <person name="Kianian S.F."/>
            <person name="Figueroa M."/>
        </authorList>
    </citation>
    <scope>NUCLEOTIDE SEQUENCE [LARGE SCALE GENOMIC DNA]</scope>
    <source>
        <strain evidence="1">12SD80</strain>
    </source>
</reference>
<dbReference type="AlphaFoldDB" id="A0A2N5V188"/>
<proteinExistence type="predicted"/>
<evidence type="ECO:0000313" key="2">
    <source>
        <dbReference type="Proteomes" id="UP000235392"/>
    </source>
</evidence>
<organism evidence="1 2">
    <name type="scientific">Puccinia coronata f. sp. avenae</name>
    <dbReference type="NCBI Taxonomy" id="200324"/>
    <lineage>
        <taxon>Eukaryota</taxon>
        <taxon>Fungi</taxon>
        <taxon>Dikarya</taxon>
        <taxon>Basidiomycota</taxon>
        <taxon>Pucciniomycotina</taxon>
        <taxon>Pucciniomycetes</taxon>
        <taxon>Pucciniales</taxon>
        <taxon>Pucciniaceae</taxon>
        <taxon>Puccinia</taxon>
    </lineage>
</organism>
<sequence>MGGRTAAAYCTSHSLCSDTEESLPSLSSVHRFKADHALDWSVAPPSEAEADGYLYLEDLILTGYPVLHA</sequence>
<dbReference type="EMBL" id="PGCI01000064">
    <property type="protein sequence ID" value="PLW43758.1"/>
    <property type="molecule type" value="Genomic_DNA"/>
</dbReference>
<name>A0A2N5V188_9BASI</name>
<dbReference type="Proteomes" id="UP000235392">
    <property type="component" value="Unassembled WGS sequence"/>
</dbReference>
<protein>
    <submittedName>
        <fullName evidence="1">Uncharacterized protein</fullName>
    </submittedName>
</protein>